<accession>B8JCN6</accession>
<proteinExistence type="predicted"/>
<dbReference type="Pfam" id="PF00534">
    <property type="entry name" value="Glycos_transf_1"/>
    <property type="match status" value="1"/>
</dbReference>
<dbReference type="AlphaFoldDB" id="B8JCN6"/>
<evidence type="ECO:0000313" key="3">
    <source>
        <dbReference type="EMBL" id="ACL67756.1"/>
    </source>
</evidence>
<dbReference type="PANTHER" id="PTHR12526:SF630">
    <property type="entry name" value="GLYCOSYLTRANSFERASE"/>
    <property type="match status" value="1"/>
</dbReference>
<dbReference type="PANTHER" id="PTHR12526">
    <property type="entry name" value="GLYCOSYLTRANSFERASE"/>
    <property type="match status" value="1"/>
</dbReference>
<sequence>MSRRLRIVEITPTLGVGGAERVVVHLARHLDRAQFEVSVVSLYDRLGTHLERELDAEGVPTAYLGKARGFDARMYSRLWSTFRRLKPDVVHTHNNSLRYVYPLRVLGAAPRIVHTVHNLAEHEVDAPGRLLQRVAFRYGVEPVAIGEAVATSIQRLYGLRPRWSIPNGIPVEHYRRSGDVRERTRDALSISPDARVVISVARFSRQKNTQALIEAFASSGLPAKGGHLLLVGDGAERSALELAVQRLGLGPKVRFLGVRSDVPDLLAAADIFAISSSWEGNPLSVLEAMSAGLPVLAFSVGCLPELVTADCGILVPGSSSEGLGAALKRMVESPSMLPTLAAGALRRAHEHFDVRVMSAAYERVFRESL</sequence>
<dbReference type="HOGENOM" id="CLU_009583_0_3_7"/>
<feature type="domain" description="Glycosyl transferase family 1" evidence="1">
    <location>
        <begin position="181"/>
        <end position="336"/>
    </location>
</feature>
<name>B8JCN6_ANAD2</name>
<dbReference type="KEGG" id="acp:A2cp1_4439"/>
<dbReference type="Pfam" id="PF13439">
    <property type="entry name" value="Glyco_transf_4"/>
    <property type="match status" value="1"/>
</dbReference>
<dbReference type="SUPFAM" id="SSF53756">
    <property type="entry name" value="UDP-Glycosyltransferase/glycogen phosphorylase"/>
    <property type="match status" value="1"/>
</dbReference>
<dbReference type="EMBL" id="CP001359">
    <property type="protein sequence ID" value="ACL67756.1"/>
    <property type="molecule type" value="Genomic_DNA"/>
</dbReference>
<evidence type="ECO:0000259" key="1">
    <source>
        <dbReference type="Pfam" id="PF00534"/>
    </source>
</evidence>
<feature type="domain" description="Glycosyltransferase subfamily 4-like N-terminal" evidence="2">
    <location>
        <begin position="16"/>
        <end position="172"/>
    </location>
</feature>
<dbReference type="Proteomes" id="UP000007089">
    <property type="component" value="Chromosome"/>
</dbReference>
<dbReference type="InterPro" id="IPR001296">
    <property type="entry name" value="Glyco_trans_1"/>
</dbReference>
<dbReference type="GO" id="GO:0016757">
    <property type="term" value="F:glycosyltransferase activity"/>
    <property type="evidence" value="ECO:0007669"/>
    <property type="project" value="InterPro"/>
</dbReference>
<dbReference type="Gene3D" id="3.40.50.2000">
    <property type="entry name" value="Glycogen Phosphorylase B"/>
    <property type="match status" value="2"/>
</dbReference>
<reference evidence="3" key="1">
    <citation type="submission" date="2009-01" db="EMBL/GenBank/DDBJ databases">
        <title>Complete sequence of Anaeromyxobacter dehalogenans 2CP-1.</title>
        <authorList>
            <consortium name="US DOE Joint Genome Institute"/>
            <person name="Lucas S."/>
            <person name="Copeland A."/>
            <person name="Lapidus A."/>
            <person name="Glavina del Rio T."/>
            <person name="Dalin E."/>
            <person name="Tice H."/>
            <person name="Bruce D."/>
            <person name="Goodwin L."/>
            <person name="Pitluck S."/>
            <person name="Saunders E."/>
            <person name="Brettin T."/>
            <person name="Detter J.C."/>
            <person name="Han C."/>
            <person name="Larimer F."/>
            <person name="Land M."/>
            <person name="Hauser L."/>
            <person name="Kyrpides N."/>
            <person name="Ovchinnikova G."/>
            <person name="Beliaev A.S."/>
            <person name="Richardson P."/>
        </authorList>
    </citation>
    <scope>NUCLEOTIDE SEQUENCE</scope>
    <source>
        <strain evidence="3">2CP-1</strain>
    </source>
</reference>
<dbReference type="RefSeq" id="WP_015935439.1">
    <property type="nucleotide sequence ID" value="NC_011891.1"/>
</dbReference>
<gene>
    <name evidence="3" type="ordered locus">A2cp1_4439</name>
</gene>
<keyword evidence="3" id="KW-0808">Transferase</keyword>
<dbReference type="InterPro" id="IPR028098">
    <property type="entry name" value="Glyco_trans_4-like_N"/>
</dbReference>
<organism evidence="3 4">
    <name type="scientific">Anaeromyxobacter dehalogenans (strain ATCC BAA-258 / DSM 21875 / 2CP-1)</name>
    <dbReference type="NCBI Taxonomy" id="455488"/>
    <lineage>
        <taxon>Bacteria</taxon>
        <taxon>Pseudomonadati</taxon>
        <taxon>Myxococcota</taxon>
        <taxon>Myxococcia</taxon>
        <taxon>Myxococcales</taxon>
        <taxon>Cystobacterineae</taxon>
        <taxon>Anaeromyxobacteraceae</taxon>
        <taxon>Anaeromyxobacter</taxon>
    </lineage>
</organism>
<dbReference type="CAZy" id="GT4">
    <property type="family name" value="Glycosyltransferase Family 4"/>
</dbReference>
<evidence type="ECO:0000259" key="2">
    <source>
        <dbReference type="Pfam" id="PF13439"/>
    </source>
</evidence>
<evidence type="ECO:0000313" key="4">
    <source>
        <dbReference type="Proteomes" id="UP000007089"/>
    </source>
</evidence>
<keyword evidence="4" id="KW-1185">Reference proteome</keyword>
<protein>
    <submittedName>
        <fullName evidence="3">Glycosyl transferase group 1</fullName>
    </submittedName>
</protein>